<evidence type="ECO:0000313" key="3">
    <source>
        <dbReference type="Proteomes" id="UP000299102"/>
    </source>
</evidence>
<feature type="compositionally biased region" description="Polar residues" evidence="1">
    <location>
        <begin position="123"/>
        <end position="136"/>
    </location>
</feature>
<dbReference type="AlphaFoldDB" id="A0A4C1TGM3"/>
<protein>
    <submittedName>
        <fullName evidence="2">Uncharacterized protein</fullName>
    </submittedName>
</protein>
<accession>A0A4C1TGM3</accession>
<organism evidence="2 3">
    <name type="scientific">Eumeta variegata</name>
    <name type="common">Bagworm moth</name>
    <name type="synonym">Eumeta japonica</name>
    <dbReference type="NCBI Taxonomy" id="151549"/>
    <lineage>
        <taxon>Eukaryota</taxon>
        <taxon>Metazoa</taxon>
        <taxon>Ecdysozoa</taxon>
        <taxon>Arthropoda</taxon>
        <taxon>Hexapoda</taxon>
        <taxon>Insecta</taxon>
        <taxon>Pterygota</taxon>
        <taxon>Neoptera</taxon>
        <taxon>Endopterygota</taxon>
        <taxon>Lepidoptera</taxon>
        <taxon>Glossata</taxon>
        <taxon>Ditrysia</taxon>
        <taxon>Tineoidea</taxon>
        <taxon>Psychidae</taxon>
        <taxon>Oiketicinae</taxon>
        <taxon>Eumeta</taxon>
    </lineage>
</organism>
<proteinExistence type="predicted"/>
<gene>
    <name evidence="2" type="ORF">EVAR_6970_1</name>
</gene>
<dbReference type="EMBL" id="BGZK01000058">
    <property type="protein sequence ID" value="GBP13632.1"/>
    <property type="molecule type" value="Genomic_DNA"/>
</dbReference>
<keyword evidence="3" id="KW-1185">Reference proteome</keyword>
<dbReference type="Proteomes" id="UP000299102">
    <property type="component" value="Unassembled WGS sequence"/>
</dbReference>
<sequence>MNAQVRVKSSANKQVRVVWWMYKQEDEVRYFTNNCWRWHGEDSQHKTNTKFNYILLRAQAQCGGGDRVVGAFCEQSVARRASSSTHALKLWATCTTTGAARLGGPRPGGGRRRPSIGGAPRTLPNTRTCTRPQPTTDVCGESNEKKDCGEHFHHKHELIFGGQHTLMREDRT</sequence>
<reference evidence="2 3" key="1">
    <citation type="journal article" date="2019" name="Commun. Biol.">
        <title>The bagworm genome reveals a unique fibroin gene that provides high tensile strength.</title>
        <authorList>
            <person name="Kono N."/>
            <person name="Nakamura H."/>
            <person name="Ohtoshi R."/>
            <person name="Tomita M."/>
            <person name="Numata K."/>
            <person name="Arakawa K."/>
        </authorList>
    </citation>
    <scope>NUCLEOTIDE SEQUENCE [LARGE SCALE GENOMIC DNA]</scope>
</reference>
<comment type="caution">
    <text evidence="2">The sequence shown here is derived from an EMBL/GenBank/DDBJ whole genome shotgun (WGS) entry which is preliminary data.</text>
</comment>
<name>A0A4C1TGM3_EUMVA</name>
<evidence type="ECO:0000256" key="1">
    <source>
        <dbReference type="SAM" id="MobiDB-lite"/>
    </source>
</evidence>
<feature type="region of interest" description="Disordered" evidence="1">
    <location>
        <begin position="99"/>
        <end position="142"/>
    </location>
</feature>
<evidence type="ECO:0000313" key="2">
    <source>
        <dbReference type="EMBL" id="GBP13632.1"/>
    </source>
</evidence>